<evidence type="ECO:0000256" key="3">
    <source>
        <dbReference type="ARBA" id="ARBA00022505"/>
    </source>
</evidence>
<dbReference type="SMART" id="SM00382">
    <property type="entry name" value="AAA"/>
    <property type="match status" value="1"/>
</dbReference>
<comment type="function">
    <text evidence="11">Part of the ABC transporter complex WtpABC involved in molybdate/tungstate import. Responsible for energy coupling to the transport system.</text>
</comment>
<keyword evidence="3" id="KW-0500">Molybdenum</keyword>
<evidence type="ECO:0000256" key="5">
    <source>
        <dbReference type="ARBA" id="ARBA00022840"/>
    </source>
</evidence>
<evidence type="ECO:0000259" key="13">
    <source>
        <dbReference type="PROSITE" id="PS51866"/>
    </source>
</evidence>
<dbReference type="PROSITE" id="PS51866">
    <property type="entry name" value="MOP"/>
    <property type="match status" value="1"/>
</dbReference>
<dbReference type="InterPro" id="IPR005116">
    <property type="entry name" value="Transp-assoc_OB_typ1"/>
</dbReference>
<keyword evidence="17" id="KW-1185">Reference proteome</keyword>
<dbReference type="NCBIfam" id="NF040840">
    <property type="entry name" value="tungstate_WtpC"/>
    <property type="match status" value="1"/>
</dbReference>
<dbReference type="GO" id="GO:0016887">
    <property type="term" value="F:ATP hydrolysis activity"/>
    <property type="evidence" value="ECO:0007669"/>
    <property type="project" value="InterPro"/>
</dbReference>
<name>A0A089ZDV9_METFO</name>
<dbReference type="EMBL" id="CP006933">
    <property type="protein sequence ID" value="AIS31015.1"/>
    <property type="molecule type" value="Genomic_DNA"/>
</dbReference>
<evidence type="ECO:0000256" key="11">
    <source>
        <dbReference type="ARBA" id="ARBA00057369"/>
    </source>
</evidence>
<evidence type="ECO:0000256" key="8">
    <source>
        <dbReference type="ARBA" id="ARBA00039025"/>
    </source>
</evidence>
<keyword evidence="2" id="KW-0813">Transport</keyword>
<evidence type="ECO:0000256" key="9">
    <source>
        <dbReference type="ARBA" id="ARBA00041133"/>
    </source>
</evidence>
<dbReference type="Pfam" id="PF03459">
    <property type="entry name" value="TOBE"/>
    <property type="match status" value="1"/>
</dbReference>
<keyword evidence="4" id="KW-0547">Nucleotide-binding</keyword>
<evidence type="ECO:0000313" key="15">
    <source>
        <dbReference type="EMBL" id="CEL23806.1"/>
    </source>
</evidence>
<comment type="subunit">
    <text evidence="7">The complex is composed of two ATP-binding proteins (WtpC), two transmembrane proteins (WtpB) and a solute-binding protein (WtpA).</text>
</comment>
<dbReference type="KEGG" id="mfc:BRM9_0186"/>
<evidence type="ECO:0000313" key="16">
    <source>
        <dbReference type="Proteomes" id="UP000029661"/>
    </source>
</evidence>
<dbReference type="FunFam" id="3.40.50.300:FF:000425">
    <property type="entry name" value="Probable ABC transporter, ATP-binding subunit"/>
    <property type="match status" value="1"/>
</dbReference>
<dbReference type="InterPro" id="IPR027417">
    <property type="entry name" value="P-loop_NTPase"/>
</dbReference>
<dbReference type="Pfam" id="PF00005">
    <property type="entry name" value="ABC_tran"/>
    <property type="match status" value="1"/>
</dbReference>
<dbReference type="STRING" id="2162.BRM9_0186"/>
<dbReference type="AlphaFoldDB" id="A0A089ZDV9"/>
<dbReference type="GO" id="GO:0015689">
    <property type="term" value="P:molybdate ion transport"/>
    <property type="evidence" value="ECO:0007669"/>
    <property type="project" value="InterPro"/>
</dbReference>
<comment type="similarity">
    <text evidence="6">Belongs to the ABC transporter superfamily. Sulfate/tungstate importer (TC 3.A.1.6) family.</text>
</comment>
<dbReference type="Gene3D" id="2.40.50.100">
    <property type="match status" value="1"/>
</dbReference>
<evidence type="ECO:0000256" key="6">
    <source>
        <dbReference type="ARBA" id="ARBA00038307"/>
    </source>
</evidence>
<evidence type="ECO:0000256" key="10">
    <source>
        <dbReference type="ARBA" id="ARBA00047936"/>
    </source>
</evidence>
<reference evidence="15" key="2">
    <citation type="submission" date="2014-09" db="EMBL/GenBank/DDBJ databases">
        <authorList>
            <person name="Bishop-Lilly K.A."/>
            <person name="Broomall S.M."/>
            <person name="Chain P.S."/>
            <person name="Chertkov O."/>
            <person name="Coyne S.R."/>
            <person name="Daligault H.E."/>
            <person name="Davenport K.W."/>
            <person name="Erkkila T."/>
            <person name="Frey K.G."/>
            <person name="Gibbons H.S."/>
            <person name="Gu W."/>
            <person name="Jaissle J."/>
            <person name="Johnson S.L."/>
            <person name="Koroleva G.I."/>
            <person name="Ladner J.T."/>
            <person name="Lo C.-C."/>
            <person name="Minogue T.D."/>
            <person name="Munk C."/>
            <person name="Palacios G.F."/>
            <person name="Redden C.L."/>
            <person name="Rosenzweig C.N."/>
            <person name="Scholz M.B."/>
            <person name="Teshima H."/>
            <person name="Xu Y."/>
        </authorList>
    </citation>
    <scope>NUCLEOTIDE SEQUENCE</scope>
    <source>
        <strain evidence="15">Mb9</strain>
    </source>
</reference>
<feature type="domain" description="ABC transporter" evidence="12">
    <location>
        <begin position="2"/>
        <end position="231"/>
    </location>
</feature>
<dbReference type="InterPro" id="IPR053428">
    <property type="entry name" value="Molybdate/tungstate_ABC-ATPase"/>
</dbReference>
<organism evidence="14 16">
    <name type="scientific">Methanobacterium formicicum</name>
    <dbReference type="NCBI Taxonomy" id="2162"/>
    <lineage>
        <taxon>Archaea</taxon>
        <taxon>Methanobacteriati</taxon>
        <taxon>Methanobacteriota</taxon>
        <taxon>Methanomada group</taxon>
        <taxon>Methanobacteria</taxon>
        <taxon>Methanobacteriales</taxon>
        <taxon>Methanobacteriaceae</taxon>
        <taxon>Methanobacterium</taxon>
    </lineage>
</organism>
<dbReference type="RefSeq" id="WP_048084461.1">
    <property type="nucleotide sequence ID" value="NZ_CP006933.1"/>
</dbReference>
<dbReference type="GO" id="GO:0005886">
    <property type="term" value="C:plasma membrane"/>
    <property type="evidence" value="ECO:0007669"/>
    <property type="project" value="UniProtKB-SubCell"/>
</dbReference>
<dbReference type="CDD" id="cd03299">
    <property type="entry name" value="ABC_ModC_like"/>
    <property type="match status" value="1"/>
</dbReference>
<evidence type="ECO:0000259" key="12">
    <source>
        <dbReference type="PROSITE" id="PS50893"/>
    </source>
</evidence>
<dbReference type="GO" id="GO:1901238">
    <property type="term" value="F:ABC-type tungstate transporter activity"/>
    <property type="evidence" value="ECO:0007669"/>
    <property type="project" value="UniProtKB-EC"/>
</dbReference>
<dbReference type="PATRIC" id="fig|2162.10.peg.158"/>
<dbReference type="InterPro" id="IPR003439">
    <property type="entry name" value="ABC_transporter-like_ATP-bd"/>
</dbReference>
<dbReference type="OrthoDB" id="18368at2157"/>
<dbReference type="InterPro" id="IPR004606">
    <property type="entry name" value="Mop_domain"/>
</dbReference>
<evidence type="ECO:0000313" key="14">
    <source>
        <dbReference type="EMBL" id="AIS31015.1"/>
    </source>
</evidence>
<dbReference type="InterPro" id="IPR003593">
    <property type="entry name" value="AAA+_ATPase"/>
</dbReference>
<dbReference type="SUPFAM" id="SSF50331">
    <property type="entry name" value="MOP-like"/>
    <property type="match status" value="1"/>
</dbReference>
<evidence type="ECO:0000313" key="17">
    <source>
        <dbReference type="Proteomes" id="UP000062768"/>
    </source>
</evidence>
<dbReference type="PANTHER" id="PTHR42781">
    <property type="entry name" value="SPERMIDINE/PUTRESCINE IMPORT ATP-BINDING PROTEIN POTA"/>
    <property type="match status" value="1"/>
</dbReference>
<comment type="catalytic activity">
    <reaction evidence="10">
        <text>tungstate(in) + ATP + H2O = tungstate(out) + ADP + phosphate + H(+)</text>
        <dbReference type="Rhea" id="RHEA:35027"/>
        <dbReference type="ChEBI" id="CHEBI:15377"/>
        <dbReference type="ChEBI" id="CHEBI:15378"/>
        <dbReference type="ChEBI" id="CHEBI:30616"/>
        <dbReference type="ChEBI" id="CHEBI:43474"/>
        <dbReference type="ChEBI" id="CHEBI:46502"/>
        <dbReference type="ChEBI" id="CHEBI:456216"/>
        <dbReference type="EC" id="7.3.2.6"/>
    </reaction>
</comment>
<dbReference type="InterPro" id="IPR008995">
    <property type="entry name" value="Mo/tungstate-bd_C_term_dom"/>
</dbReference>
<dbReference type="Proteomes" id="UP000029661">
    <property type="component" value="Chromosome"/>
</dbReference>
<reference evidence="14" key="1">
    <citation type="submission" date="2013-12" db="EMBL/GenBank/DDBJ databases">
        <title>The complete genome sequence of Methanobacterium sp. BRM9.</title>
        <authorList>
            <consortium name="Pastoral Greenhouse Gas Research Consortium"/>
            <person name="Kelly W.J."/>
            <person name="Leahy S.C."/>
            <person name="Perry R."/>
            <person name="Li D."/>
            <person name="Altermann E."/>
            <person name="Lambie S.C."/>
            <person name="Attwood G.T."/>
        </authorList>
    </citation>
    <scope>NUCLEOTIDE SEQUENCE [LARGE SCALE GENOMIC DNA]</scope>
    <source>
        <strain evidence="14">BRM9</strain>
    </source>
</reference>
<evidence type="ECO:0000256" key="2">
    <source>
        <dbReference type="ARBA" id="ARBA00022448"/>
    </source>
</evidence>
<evidence type="ECO:0000256" key="7">
    <source>
        <dbReference type="ARBA" id="ARBA00038781"/>
    </source>
</evidence>
<comment type="subcellular location">
    <subcellularLocation>
        <location evidence="1">Cell membrane</location>
        <topology evidence="1">Peripheral membrane protein</topology>
    </subcellularLocation>
</comment>
<dbReference type="SUPFAM" id="SSF52540">
    <property type="entry name" value="P-loop containing nucleoside triphosphate hydrolases"/>
    <property type="match status" value="1"/>
</dbReference>
<evidence type="ECO:0000256" key="1">
    <source>
        <dbReference type="ARBA" id="ARBA00004202"/>
    </source>
</evidence>
<evidence type="ECO:0000256" key="4">
    <source>
        <dbReference type="ARBA" id="ARBA00022741"/>
    </source>
</evidence>
<dbReference type="PROSITE" id="PS50893">
    <property type="entry name" value="ABC_TRANSPORTER_2"/>
    <property type="match status" value="1"/>
</dbReference>
<proteinExistence type="inferred from homology"/>
<dbReference type="InterPro" id="IPR050093">
    <property type="entry name" value="ABC_SmlMolc_Importer"/>
</dbReference>
<feature type="domain" description="Mop" evidence="13">
    <location>
        <begin position="284"/>
        <end position="347"/>
    </location>
</feature>
<accession>A0A089ZDV9</accession>
<keyword evidence="15" id="KW-0378">Hydrolase</keyword>
<dbReference type="GeneID" id="26738418"/>
<keyword evidence="5 14" id="KW-0067">ATP-binding</keyword>
<protein>
    <recommendedName>
        <fullName evidence="9">Molybdate/tungstate import ATP-binding protein WtpC</fullName>
        <ecNumber evidence="8">7.3.2.6</ecNumber>
    </recommendedName>
</protein>
<dbReference type="Proteomes" id="UP000062768">
    <property type="component" value="Chromosome I"/>
</dbReference>
<dbReference type="EMBL" id="LN734822">
    <property type="protein sequence ID" value="CEL23806.1"/>
    <property type="molecule type" value="Genomic_DNA"/>
</dbReference>
<dbReference type="GO" id="GO:0005524">
    <property type="term" value="F:ATP binding"/>
    <property type="evidence" value="ECO:0007669"/>
    <property type="project" value="UniProtKB-KW"/>
</dbReference>
<gene>
    <name evidence="15" type="primary">wtpC</name>
    <name evidence="14" type="ORF">BRM9_0186</name>
    <name evidence="15" type="ORF">MB9_0150</name>
</gene>
<dbReference type="Gene3D" id="3.40.50.300">
    <property type="entry name" value="P-loop containing nucleotide triphosphate hydrolases"/>
    <property type="match status" value="1"/>
</dbReference>
<dbReference type="PANTHER" id="PTHR42781:SF4">
    <property type="entry name" value="SPERMIDINE_PUTRESCINE IMPORT ATP-BINDING PROTEIN POTA"/>
    <property type="match status" value="1"/>
</dbReference>
<dbReference type="EC" id="7.3.2.6" evidence="8"/>
<sequence>MIRIENLSRDWEGFKIKQVSLDVKKNEYFVILGPSGSGKTMLLELIAGMWPLDSGKIYMNNEDITNAPLEKRGIGFVYQNYMLFPHKTVFENIAFGLKLRKIGKKEIETSVNEMMKLLNISHLKDRLPRNLSGGEQQRTALARALIVYPKVLLMDEPLSALDRKTRDELMLVLKEIHQKFEVTLIHVTHNFDEALQLADRVAIMKHGSISQVGDVEEVFRHPANGFVANFVGVENIIKGTATMDGDVTEIDTGNTVIVSSEQKTGPVHITVRPEDITLATQKVATSARNVFQGPVKEISDLGTLIKLTIDIGDPLVVFLTRQSFLDLEINIGKSVWTYFKATAVHVF</sequence>